<feature type="region of interest" description="Disordered" evidence="1">
    <location>
        <begin position="185"/>
        <end position="373"/>
    </location>
</feature>
<feature type="compositionally biased region" description="Basic and acidic residues" evidence="1">
    <location>
        <begin position="587"/>
        <end position="600"/>
    </location>
</feature>
<feature type="compositionally biased region" description="Basic and acidic residues" evidence="1">
    <location>
        <begin position="307"/>
        <end position="319"/>
    </location>
</feature>
<dbReference type="HOGENOM" id="CLU_273126_0_0_1"/>
<feature type="compositionally biased region" description="Polar residues" evidence="1">
    <location>
        <begin position="206"/>
        <end position="215"/>
    </location>
</feature>
<feature type="compositionally biased region" description="Basic and acidic residues" evidence="1">
    <location>
        <begin position="220"/>
        <end position="230"/>
    </location>
</feature>
<sequence length="1216" mass="135983">MLVTTARSVPRARALQSRRSATLACVTCQQRRGLRLGPWSCSRDSELHRDGRGRHRNLRYQYMESFMRKRPWTYETLSDDAKDTTQTATSHDKQPSAASLKTDRYGNIEQDVKSWSDELSGVRPGRNIEDVERELMNHLIQPRGIGGKFANGRLKSSLGHLRNFLHPQQPPKEVTPQDVLHATTSAEADEGAIDPITNRRIPTQAPAHTSTQAVAESSDASDKNNVKSDSDNYGPVRWNEPNGLQRPTPEEESKEYNDLDGYKPVSWNEPDGLQRSTPEEDSKRYKDLDRYTPSNVDDPNAPQELTPEEKSKRYSDLGDYKSVTWNEPDGLRELTPEERSKQYGDLGSYGPVRWAEPDGLPKSTPEEESKNYDDLHSYNAVRWNEPDGLRKLTPEELSKEYEDLEKYGPVRWNEPDGLPKPTPEEASKAYTDLGEYKPVQWNEPDGLRRLTPEEESKKYDDLDSYDGPRTAKDSTIRAHEASQMDATQKGEPLPPKVEVTQEDPGKAYKDLKQYGPIYWNEPDGLRKLTPEELSKNYEDLHLYGAAKWNEPDGLPDATPEEKSKQYEDVHEYAAKEFTGPEVIPTRKHPEESSKEYRDLDSYGPVRWNEPDGLRKPTPEEESKKYSDLAQYSANLKSAPTRRHPEEASKDYKDLGKYSQYDAGGETIREHPEEASKRYSDLDKYSPNKFDSPYHKYPTHPEEASKEYEDLSKYAFTGVEKSDKTEQIHPEELSKRYDDLDKYNPENFDSASRDHWTNLEVARKQDSGIDPSAVGSQGQSAASAGSDAGHSGQAQGSNGGDEGNNGDPSGSLTADEIRANVLRRARDVSQQQKLEEAKAQYRAQWDPVMKEAYESLEKDRVNHSRALTGNYVRDFPDEFSTSWSTGNSPSKSTLYPSNMGEETWASESSGMRDEDQVCSMDESFPRETSKLEPALDRQGRRRAPRLSDSEKAQLNADPYSKTPQGLETSYAEECGGEPTWPTMVKHYGKGQTNSLETAEEKGSTAETGQAAYTYKILAYDPTTDTTSTAETTSAVLPTSSPLTPADIMLQISRPAKFFPHLLNLEAEGYEMISGRGDVIVFRKAPQTAQERVAPVTDSGTGFVPPVNPVDLMGKLPTGSFASPTGFVNYDSLSGEKPNKPAPPFRSNLDAEQEEAVSRGAEKSASRPGATPKKRSLGKKMIIGTAYVAGGAYAVGAVANYFGSDGRGARVYRGQQRT</sequence>
<name>A0A086T7F4_HAPC1</name>
<dbReference type="EMBL" id="JPKY01000034">
    <property type="protein sequence ID" value="KFH45286.1"/>
    <property type="molecule type" value="Genomic_DNA"/>
</dbReference>
<feature type="region of interest" description="Disordered" evidence="1">
    <location>
        <begin position="1130"/>
        <end position="1174"/>
    </location>
</feature>
<feature type="region of interest" description="Disordered" evidence="1">
    <location>
        <begin position="881"/>
        <end position="965"/>
    </location>
</feature>
<dbReference type="STRING" id="857340.A0A086T7F4"/>
<feature type="compositionally biased region" description="Basic and acidic residues" evidence="1">
    <location>
        <begin position="277"/>
        <end position="290"/>
    </location>
</feature>
<feature type="region of interest" description="Disordered" evidence="1">
    <location>
        <begin position="83"/>
        <end position="105"/>
    </location>
</feature>
<organism evidence="3 4">
    <name type="scientific">Hapsidospora chrysogenum (strain ATCC 11550 / CBS 779.69 / DSM 880 / IAM 14645 / JCM 23072 / IMI 49137)</name>
    <name type="common">Acremonium chrysogenum</name>
    <dbReference type="NCBI Taxonomy" id="857340"/>
    <lineage>
        <taxon>Eukaryota</taxon>
        <taxon>Fungi</taxon>
        <taxon>Dikarya</taxon>
        <taxon>Ascomycota</taxon>
        <taxon>Pezizomycotina</taxon>
        <taxon>Sordariomycetes</taxon>
        <taxon>Hypocreomycetidae</taxon>
        <taxon>Hypocreales</taxon>
        <taxon>Bionectriaceae</taxon>
        <taxon>Hapsidospora</taxon>
    </lineage>
</organism>
<evidence type="ECO:0000256" key="1">
    <source>
        <dbReference type="SAM" id="MobiDB-lite"/>
    </source>
</evidence>
<evidence type="ECO:0000313" key="3">
    <source>
        <dbReference type="EMBL" id="KFH45286.1"/>
    </source>
</evidence>
<keyword evidence="4" id="KW-1185">Reference proteome</keyword>
<feature type="region of interest" description="Disordered" evidence="1">
    <location>
        <begin position="548"/>
        <end position="817"/>
    </location>
</feature>
<feature type="compositionally biased region" description="Basic and acidic residues" evidence="1">
    <location>
        <begin position="750"/>
        <end position="766"/>
    </location>
</feature>
<feature type="compositionally biased region" description="Basic and acidic residues" evidence="1">
    <location>
        <begin position="445"/>
        <end position="461"/>
    </location>
</feature>
<feature type="compositionally biased region" description="Basic and acidic residues" evidence="1">
    <location>
        <begin position="364"/>
        <end position="373"/>
    </location>
</feature>
<feature type="region of interest" description="Disordered" evidence="1">
    <location>
        <begin position="408"/>
        <end position="509"/>
    </location>
</feature>
<feature type="compositionally biased region" description="Basic and acidic residues" evidence="1">
    <location>
        <begin position="469"/>
        <end position="482"/>
    </location>
</feature>
<feature type="compositionally biased region" description="Basic and acidic residues" evidence="1">
    <location>
        <begin position="559"/>
        <end position="574"/>
    </location>
</feature>
<feature type="compositionally biased region" description="Basic and acidic residues" evidence="1">
    <location>
        <begin position="248"/>
        <end position="261"/>
    </location>
</feature>
<feature type="compositionally biased region" description="Basic and acidic residues" evidence="1">
    <location>
        <begin position="719"/>
        <end position="743"/>
    </location>
</feature>
<dbReference type="Proteomes" id="UP000029964">
    <property type="component" value="Unassembled WGS sequence"/>
</dbReference>
<feature type="compositionally biased region" description="Low complexity" evidence="1">
    <location>
        <begin position="771"/>
        <end position="795"/>
    </location>
</feature>
<feature type="compositionally biased region" description="Basic and acidic residues" evidence="1">
    <location>
        <begin position="698"/>
        <end position="711"/>
    </location>
</feature>
<accession>A0A086T7F4</accession>
<keyword evidence="2" id="KW-0812">Transmembrane</keyword>
<gene>
    <name evidence="3" type="ORF">ACRE_039060</name>
</gene>
<feature type="compositionally biased region" description="Basic and acidic residues" evidence="1">
    <location>
        <begin position="329"/>
        <end position="342"/>
    </location>
</feature>
<keyword evidence="2" id="KW-0472">Membrane</keyword>
<dbReference type="AlphaFoldDB" id="A0A086T7F4"/>
<protein>
    <submittedName>
        <fullName evidence="3">Uncharacterized protein</fullName>
    </submittedName>
</protein>
<dbReference type="OrthoDB" id="3946750at2759"/>
<feature type="compositionally biased region" description="Basic and acidic residues" evidence="1">
    <location>
        <begin position="666"/>
        <end position="685"/>
    </location>
</feature>
<comment type="caution">
    <text evidence="3">The sequence shown here is derived from an EMBL/GenBank/DDBJ whole genome shotgun (WGS) entry which is preliminary data.</text>
</comment>
<feature type="transmembrane region" description="Helical" evidence="2">
    <location>
        <begin position="1179"/>
        <end position="1201"/>
    </location>
</feature>
<feature type="compositionally biased region" description="Basic and acidic residues" evidence="1">
    <location>
        <begin position="642"/>
        <end position="655"/>
    </location>
</feature>
<feature type="compositionally biased region" description="Polar residues" evidence="1">
    <location>
        <begin position="881"/>
        <end position="895"/>
    </location>
</feature>
<feature type="compositionally biased region" description="Basic and acidic residues" evidence="1">
    <location>
        <begin position="1154"/>
        <end position="1163"/>
    </location>
</feature>
<feature type="compositionally biased region" description="Basic and acidic residues" evidence="1">
    <location>
        <begin position="608"/>
        <end position="626"/>
    </location>
</feature>
<proteinExistence type="predicted"/>
<reference evidence="4" key="1">
    <citation type="journal article" date="2014" name="Genome Announc.">
        <title>Genome sequence and annotation of Acremonium chrysogenum, producer of the beta-lactam antibiotic cephalosporin C.</title>
        <authorList>
            <person name="Terfehr D."/>
            <person name="Dahlmann T.A."/>
            <person name="Specht T."/>
            <person name="Zadra I."/>
            <person name="Kuernsteiner H."/>
            <person name="Kueck U."/>
        </authorList>
    </citation>
    <scope>NUCLEOTIDE SEQUENCE [LARGE SCALE GENOMIC DNA]</scope>
    <source>
        <strain evidence="4">ATCC 11550 / CBS 779.69 / DSM 880 / IAM 14645 / JCM 23072 / IMI 49137</strain>
    </source>
</reference>
<evidence type="ECO:0000313" key="4">
    <source>
        <dbReference type="Proteomes" id="UP000029964"/>
    </source>
</evidence>
<keyword evidence="2" id="KW-1133">Transmembrane helix</keyword>
<feature type="compositionally biased region" description="Basic and acidic residues" evidence="1">
    <location>
        <begin position="922"/>
        <end position="937"/>
    </location>
</feature>
<evidence type="ECO:0000256" key="2">
    <source>
        <dbReference type="SAM" id="Phobius"/>
    </source>
</evidence>